<comment type="caution">
    <text evidence="2">The sequence shown here is derived from an EMBL/GenBank/DDBJ whole genome shotgun (WGS) entry which is preliminary data.</text>
</comment>
<evidence type="ECO:0000256" key="1">
    <source>
        <dbReference type="SAM" id="MobiDB-lite"/>
    </source>
</evidence>
<accession>A0ABD2J978</accession>
<feature type="region of interest" description="Disordered" evidence="1">
    <location>
        <begin position="1"/>
        <end position="29"/>
    </location>
</feature>
<name>A0ABD2J978_HETSC</name>
<reference evidence="2 3" key="1">
    <citation type="submission" date="2024-10" db="EMBL/GenBank/DDBJ databases">
        <authorList>
            <person name="Kim D."/>
        </authorList>
    </citation>
    <scope>NUCLEOTIDE SEQUENCE [LARGE SCALE GENOMIC DNA]</scope>
    <source>
        <strain evidence="2">Taebaek</strain>
    </source>
</reference>
<proteinExistence type="predicted"/>
<evidence type="ECO:0000313" key="3">
    <source>
        <dbReference type="Proteomes" id="UP001620645"/>
    </source>
</evidence>
<dbReference type="AlphaFoldDB" id="A0ABD2J978"/>
<protein>
    <submittedName>
        <fullName evidence="2">Uncharacterized protein</fullName>
    </submittedName>
</protein>
<sequence length="150" mass="16521">MLGGDLGKCRHPPPSSTGAGGRQPTAGRIAPAGKCRAGTTDPDGCHIYYCSIPNQTLMMIMVMIRFAGGVTGRSRERRRHTNGHKNAEWNGYAVVPAAAERRRRRLSQLSRLFLWRRATHCHGINQTNKLTAAGVMPTVVTSRIQKPEKF</sequence>
<gene>
    <name evidence="2" type="ORF">niasHS_005341</name>
</gene>
<dbReference type="Proteomes" id="UP001620645">
    <property type="component" value="Unassembled WGS sequence"/>
</dbReference>
<evidence type="ECO:0000313" key="2">
    <source>
        <dbReference type="EMBL" id="KAL3087102.1"/>
    </source>
</evidence>
<organism evidence="2 3">
    <name type="scientific">Heterodera schachtii</name>
    <name type="common">Sugarbeet cyst nematode worm</name>
    <name type="synonym">Tylenchus schachtii</name>
    <dbReference type="NCBI Taxonomy" id="97005"/>
    <lineage>
        <taxon>Eukaryota</taxon>
        <taxon>Metazoa</taxon>
        <taxon>Ecdysozoa</taxon>
        <taxon>Nematoda</taxon>
        <taxon>Chromadorea</taxon>
        <taxon>Rhabditida</taxon>
        <taxon>Tylenchina</taxon>
        <taxon>Tylenchomorpha</taxon>
        <taxon>Tylenchoidea</taxon>
        <taxon>Heteroderidae</taxon>
        <taxon>Heteroderinae</taxon>
        <taxon>Heterodera</taxon>
    </lineage>
</organism>
<keyword evidence="3" id="KW-1185">Reference proteome</keyword>
<dbReference type="EMBL" id="JBICCN010000185">
    <property type="protein sequence ID" value="KAL3087102.1"/>
    <property type="molecule type" value="Genomic_DNA"/>
</dbReference>